<dbReference type="GO" id="GO:0046890">
    <property type="term" value="P:regulation of lipid biosynthetic process"/>
    <property type="evidence" value="ECO:0007669"/>
    <property type="project" value="TreeGrafter"/>
</dbReference>
<keyword evidence="4" id="KW-0963">Cytoplasm</keyword>
<protein>
    <submittedName>
        <fullName evidence="7">Mid1-interacting protein 1-B-like</fullName>
    </submittedName>
</protein>
<dbReference type="GeneID" id="106177980"/>
<keyword evidence="5" id="KW-0539">Nucleus</keyword>
<comment type="similarity">
    <text evidence="3">Belongs to the SPOT14 family.</text>
</comment>
<dbReference type="Pfam" id="PF07084">
    <property type="entry name" value="Spot_14"/>
    <property type="match status" value="1"/>
</dbReference>
<dbReference type="RefSeq" id="XP_013416399.1">
    <property type="nucleotide sequence ID" value="XM_013560945.2"/>
</dbReference>
<evidence type="ECO:0000313" key="7">
    <source>
        <dbReference type="RefSeq" id="XP_013416399.1"/>
    </source>
</evidence>
<dbReference type="InParanoid" id="A0A1S3I586"/>
<evidence type="ECO:0000256" key="5">
    <source>
        <dbReference type="ARBA" id="ARBA00023242"/>
    </source>
</evidence>
<sequence length="171" mass="19114">MEENSNPRWNYNNVNNLERPAKQSLSACMNKFVQAVDSMDSTVMIPSRLRDMDIEIIPDTNNSQEKAVIPVGMEMNNTDLLSCYRMLNAVKNELVRGPGSLDTDADDETENMDEQSKQTAKMFRHHLSGLFNVLHQLTDAANYLTTRYQDAVLPATGNASLHTSGISSFAL</sequence>
<dbReference type="PANTHER" id="PTHR14315:SF17">
    <property type="entry name" value="MIP21584P"/>
    <property type="match status" value="1"/>
</dbReference>
<dbReference type="PANTHER" id="PTHR14315">
    <property type="entry name" value="SPOT14 FAMILY MEMBER"/>
    <property type="match status" value="1"/>
</dbReference>
<evidence type="ECO:0000313" key="6">
    <source>
        <dbReference type="Proteomes" id="UP000085678"/>
    </source>
</evidence>
<evidence type="ECO:0000256" key="1">
    <source>
        <dbReference type="ARBA" id="ARBA00004123"/>
    </source>
</evidence>
<accession>A0A1S3I586</accession>
<dbReference type="OrthoDB" id="5951908at2759"/>
<evidence type="ECO:0000256" key="3">
    <source>
        <dbReference type="ARBA" id="ARBA00009488"/>
    </source>
</evidence>
<reference evidence="7" key="1">
    <citation type="submission" date="2025-08" db="UniProtKB">
        <authorList>
            <consortium name="RefSeq"/>
        </authorList>
    </citation>
    <scope>IDENTIFICATION</scope>
    <source>
        <tissue evidence="7">Gonads</tissue>
    </source>
</reference>
<name>A0A1S3I586_LINAN</name>
<comment type="subcellular location">
    <subcellularLocation>
        <location evidence="2">Cytoplasm</location>
    </subcellularLocation>
    <subcellularLocation>
        <location evidence="1">Nucleus</location>
    </subcellularLocation>
</comment>
<dbReference type="Proteomes" id="UP000085678">
    <property type="component" value="Unplaced"/>
</dbReference>
<dbReference type="KEGG" id="lak:106177980"/>
<organism evidence="6 7">
    <name type="scientific">Lingula anatina</name>
    <name type="common">Brachiopod</name>
    <name type="synonym">Lingula unguis</name>
    <dbReference type="NCBI Taxonomy" id="7574"/>
    <lineage>
        <taxon>Eukaryota</taxon>
        <taxon>Metazoa</taxon>
        <taxon>Spiralia</taxon>
        <taxon>Lophotrochozoa</taxon>
        <taxon>Brachiopoda</taxon>
        <taxon>Linguliformea</taxon>
        <taxon>Lingulata</taxon>
        <taxon>Lingulida</taxon>
        <taxon>Linguloidea</taxon>
        <taxon>Lingulidae</taxon>
        <taxon>Lingula</taxon>
    </lineage>
</organism>
<evidence type="ECO:0000256" key="2">
    <source>
        <dbReference type="ARBA" id="ARBA00004496"/>
    </source>
</evidence>
<dbReference type="GO" id="GO:0005634">
    <property type="term" value="C:nucleus"/>
    <property type="evidence" value="ECO:0007669"/>
    <property type="project" value="UniProtKB-SubCell"/>
</dbReference>
<dbReference type="AlphaFoldDB" id="A0A1S3I586"/>
<gene>
    <name evidence="7" type="primary">LOC106177980</name>
</gene>
<proteinExistence type="inferred from homology"/>
<evidence type="ECO:0000256" key="4">
    <source>
        <dbReference type="ARBA" id="ARBA00022490"/>
    </source>
</evidence>
<dbReference type="GO" id="GO:0005829">
    <property type="term" value="C:cytosol"/>
    <property type="evidence" value="ECO:0007669"/>
    <property type="project" value="TreeGrafter"/>
</dbReference>
<dbReference type="Gene3D" id="6.10.140.1610">
    <property type="match status" value="1"/>
</dbReference>
<dbReference type="InterPro" id="IPR053719">
    <property type="entry name" value="Lipogen_MT_Stabilize_sf"/>
</dbReference>
<dbReference type="InterPro" id="IPR009786">
    <property type="entry name" value="Spot_14"/>
</dbReference>
<keyword evidence="6" id="KW-1185">Reference proteome</keyword>